<accession>A0A1V9JJ06</accession>
<dbReference type="EMBL" id="CP034672">
    <property type="protein sequence ID" value="AZS25079.1"/>
    <property type="molecule type" value="Genomic_DNA"/>
</dbReference>
<dbReference type="GO" id="GO:0071555">
    <property type="term" value="P:cell wall organization"/>
    <property type="evidence" value="ECO:0007669"/>
    <property type="project" value="UniProtKB-KW"/>
</dbReference>
<proteinExistence type="inferred from homology"/>
<comment type="catalytic activity">
    <reaction evidence="1 7">
        <text>L-glutamate = D-glutamate</text>
        <dbReference type="Rhea" id="RHEA:12813"/>
        <dbReference type="ChEBI" id="CHEBI:29985"/>
        <dbReference type="ChEBI" id="CHEBI:29986"/>
        <dbReference type="EC" id="5.1.1.3"/>
    </reaction>
</comment>
<evidence type="ECO:0000313" key="12">
    <source>
        <dbReference type="Proteomes" id="UP000722957"/>
    </source>
</evidence>
<feature type="active site" description="Proton donor/acceptor" evidence="7">
    <location>
        <position position="188"/>
    </location>
</feature>
<dbReference type="EC" id="5.1.1.3" evidence="2 7"/>
<dbReference type="NCBIfam" id="TIGR00067">
    <property type="entry name" value="glut_race"/>
    <property type="match status" value="1"/>
</dbReference>
<evidence type="ECO:0000313" key="8">
    <source>
        <dbReference type="EMBL" id="AZS25079.1"/>
    </source>
</evidence>
<organism evidence="8 11">
    <name type="scientific">Vibrio anguillarum</name>
    <name type="common">Listonella anguillarum</name>
    <dbReference type="NCBI Taxonomy" id="55601"/>
    <lineage>
        <taxon>Bacteria</taxon>
        <taxon>Pseudomonadati</taxon>
        <taxon>Pseudomonadota</taxon>
        <taxon>Gammaproteobacteria</taxon>
        <taxon>Vibrionales</taxon>
        <taxon>Vibrionaceae</taxon>
        <taxon>Vibrio</taxon>
    </lineage>
</organism>
<dbReference type="PROSITE" id="PS00923">
    <property type="entry name" value="ASP_GLU_RACEMASE_1"/>
    <property type="match status" value="1"/>
</dbReference>
<name>A0A1V9JJ06_VIBAN</name>
<evidence type="ECO:0000256" key="7">
    <source>
        <dbReference type="HAMAP-Rule" id="MF_00258"/>
    </source>
</evidence>
<dbReference type="InterPro" id="IPR004391">
    <property type="entry name" value="Glu_race"/>
</dbReference>
<dbReference type="Proteomes" id="UP000726136">
    <property type="component" value="Unassembled WGS sequence"/>
</dbReference>
<keyword evidence="4 7" id="KW-0573">Peptidoglycan synthesis</keyword>
<feature type="active site" description="Proton donor/acceptor" evidence="7">
    <location>
        <position position="80"/>
    </location>
</feature>
<feature type="binding site" evidence="7">
    <location>
        <begin position="81"/>
        <end position="82"/>
    </location>
    <ligand>
        <name>substrate</name>
    </ligand>
</feature>
<evidence type="ECO:0000313" key="9">
    <source>
        <dbReference type="EMBL" id="MBF4272154.1"/>
    </source>
</evidence>
<keyword evidence="6 7" id="KW-0961">Cell wall biogenesis/degradation</keyword>
<comment type="similarity">
    <text evidence="7">Belongs to the aspartate/glutamate racemases family.</text>
</comment>
<dbReference type="InterPro" id="IPR001920">
    <property type="entry name" value="Asp/Glu_race"/>
</dbReference>
<dbReference type="Proteomes" id="UP000256923">
    <property type="component" value="Chromosome 1"/>
</dbReference>
<evidence type="ECO:0000256" key="3">
    <source>
        <dbReference type="ARBA" id="ARBA00022960"/>
    </source>
</evidence>
<comment type="function">
    <text evidence="7">Provides the (R)-glutamate required for cell wall biosynthesis.</text>
</comment>
<comment type="pathway">
    <text evidence="7">Cell wall biogenesis; peptidoglycan biosynthesis.</text>
</comment>
<protein>
    <recommendedName>
        <fullName evidence="2 7">Glutamate racemase</fullName>
        <ecNumber evidence="2 7">5.1.1.3</ecNumber>
    </recommendedName>
</protein>
<evidence type="ECO:0000256" key="1">
    <source>
        <dbReference type="ARBA" id="ARBA00001602"/>
    </source>
</evidence>
<dbReference type="PANTHER" id="PTHR21198:SF2">
    <property type="entry name" value="GLUTAMATE RACEMASE"/>
    <property type="match status" value="1"/>
</dbReference>
<dbReference type="Pfam" id="PF01177">
    <property type="entry name" value="Asp_Glu_race"/>
    <property type="match status" value="1"/>
</dbReference>
<feature type="binding site" evidence="7">
    <location>
        <begin position="16"/>
        <end position="17"/>
    </location>
    <ligand>
        <name>substrate</name>
    </ligand>
</feature>
<evidence type="ECO:0000313" key="13">
    <source>
        <dbReference type="Proteomes" id="UP000726136"/>
    </source>
</evidence>
<sequence length="270" mass="29650">MLRVSQPSQLNVLIFDSGVGGLSVYQEVQAKLPQLNYIYLFDNEAYPYGELNQEVLIKRVVRLVSDVVVKERIDLVVIACNTASTIVLPKLRSCLAVPVVGVVPAIKPASSLANKAVGLIATPATITRQYTHDLIRDFSSDKNVELLGSTRLVDMAEEKLRGKAVDLAELKEILSPLVNRIDVAVLGCTHFPLIKEEIQAVLGKSVVLVDSGEAIARRVQELLGVKSEPQCKIKQHKILSSAPPWEESALNSRLAHLGFTPVQTYRHQDV</sequence>
<gene>
    <name evidence="7" type="primary">murI</name>
    <name evidence="8" type="ORF">DYL72_08485</name>
    <name evidence="9" type="ORF">EAY07_08820</name>
    <name evidence="10" type="ORF">EAY46_14555</name>
</gene>
<dbReference type="OrthoDB" id="9801055at2"/>
<dbReference type="UniPathway" id="UPA00219"/>
<evidence type="ECO:0000256" key="5">
    <source>
        <dbReference type="ARBA" id="ARBA00023235"/>
    </source>
</evidence>
<dbReference type="Proteomes" id="UP000722957">
    <property type="component" value="Unassembled WGS sequence"/>
</dbReference>
<evidence type="ECO:0000256" key="4">
    <source>
        <dbReference type="ARBA" id="ARBA00022984"/>
    </source>
</evidence>
<evidence type="ECO:0000256" key="6">
    <source>
        <dbReference type="ARBA" id="ARBA00023316"/>
    </source>
</evidence>
<dbReference type="GO" id="GO:0008881">
    <property type="term" value="F:glutamate racemase activity"/>
    <property type="evidence" value="ECO:0007669"/>
    <property type="project" value="UniProtKB-UniRule"/>
</dbReference>
<dbReference type="Gene3D" id="3.40.50.1860">
    <property type="match status" value="2"/>
</dbReference>
<reference evidence="8 11" key="1">
    <citation type="submission" date="2018-12" db="EMBL/GenBank/DDBJ databases">
        <title>Characterization and Draft Genome of Vibrio anguillarum J360 Marine Pathogen Isolated from an Outbreak in Lumpfish (Cyclopterus lumpus).</title>
        <authorList>
            <person name="Vasquez J.I."/>
            <person name="Cao T."/>
            <person name="Chakraborty S."/>
            <person name="Gnanagobal H."/>
            <person name="Wescot J."/>
            <person name="Boyce D."/>
            <person name="Santander J."/>
        </authorList>
    </citation>
    <scope>NUCLEOTIDE SEQUENCE [LARGE SCALE GENOMIC DNA]</scope>
    <source>
        <strain evidence="8 11">J360</strain>
    </source>
</reference>
<keyword evidence="3 7" id="KW-0133">Cell shape</keyword>
<dbReference type="SUPFAM" id="SSF53681">
    <property type="entry name" value="Aspartate/glutamate racemase"/>
    <property type="match status" value="2"/>
</dbReference>
<dbReference type="HAMAP" id="MF_00258">
    <property type="entry name" value="Glu_racemase"/>
    <property type="match status" value="1"/>
</dbReference>
<reference evidence="12 13" key="2">
    <citation type="journal article" date="2021" name="PeerJ">
        <title>Analysis of 44 Vibrio anguillarum genomes reveals high genetic diversity.</title>
        <authorList>
            <person name="Hansen M.J."/>
            <person name="Dalsgaard I."/>
        </authorList>
    </citation>
    <scope>NUCLEOTIDE SEQUENCE [LARGE SCALE GENOMIC DNA]</scope>
    <source>
        <strain evidence="10 13">040915-1/1B</strain>
        <strain evidence="9 12">17-16730-2A</strain>
    </source>
</reference>
<dbReference type="EMBL" id="RDOM01000014">
    <property type="protein sequence ID" value="MBF4272154.1"/>
    <property type="molecule type" value="Genomic_DNA"/>
</dbReference>
<dbReference type="OMA" id="LDFFKPH"/>
<dbReference type="PANTHER" id="PTHR21198">
    <property type="entry name" value="GLUTAMATE RACEMASE"/>
    <property type="match status" value="1"/>
</dbReference>
<dbReference type="GO" id="GO:0009252">
    <property type="term" value="P:peptidoglycan biosynthetic process"/>
    <property type="evidence" value="ECO:0007669"/>
    <property type="project" value="UniProtKB-UniRule"/>
</dbReference>
<dbReference type="AlphaFoldDB" id="A0A1V9JJ06"/>
<feature type="binding site" evidence="7">
    <location>
        <begin position="189"/>
        <end position="190"/>
    </location>
    <ligand>
        <name>substrate</name>
    </ligand>
</feature>
<keyword evidence="13" id="KW-1185">Reference proteome</keyword>
<feature type="binding site" evidence="7">
    <location>
        <begin position="48"/>
        <end position="49"/>
    </location>
    <ligand>
        <name>substrate</name>
    </ligand>
</feature>
<dbReference type="InterPro" id="IPR018187">
    <property type="entry name" value="Asp/Glu_racemase_AS_1"/>
</dbReference>
<evidence type="ECO:0000313" key="10">
    <source>
        <dbReference type="EMBL" id="MBF4374289.1"/>
    </source>
</evidence>
<keyword evidence="5 7" id="KW-0413">Isomerase</keyword>
<evidence type="ECO:0000256" key="2">
    <source>
        <dbReference type="ARBA" id="ARBA00013090"/>
    </source>
</evidence>
<dbReference type="FunFam" id="3.40.50.1860:FF:000001">
    <property type="entry name" value="Glutamate racemase"/>
    <property type="match status" value="1"/>
</dbReference>
<dbReference type="EMBL" id="RDPI01000018">
    <property type="protein sequence ID" value="MBF4374289.1"/>
    <property type="molecule type" value="Genomic_DNA"/>
</dbReference>
<dbReference type="GO" id="GO:0008360">
    <property type="term" value="P:regulation of cell shape"/>
    <property type="evidence" value="ECO:0007669"/>
    <property type="project" value="UniProtKB-KW"/>
</dbReference>
<evidence type="ECO:0000313" key="11">
    <source>
        <dbReference type="Proteomes" id="UP000256923"/>
    </source>
</evidence>
<dbReference type="InterPro" id="IPR015942">
    <property type="entry name" value="Asp/Glu/hydantoin_racemase"/>
</dbReference>